<evidence type="ECO:0000259" key="18">
    <source>
        <dbReference type="Pfam" id="PF02931"/>
    </source>
</evidence>
<dbReference type="CDD" id="cd18997">
    <property type="entry name" value="LGIC_ECD_nAChR"/>
    <property type="match status" value="1"/>
</dbReference>
<evidence type="ECO:0000256" key="3">
    <source>
        <dbReference type="ARBA" id="ARBA00022448"/>
    </source>
</evidence>
<evidence type="ECO:0000256" key="10">
    <source>
        <dbReference type="ARBA" id="ARBA00023157"/>
    </source>
</evidence>
<comment type="similarity">
    <text evidence="2">Belongs to the ligand-gated ion channel (TC 1.A.9) family. Acetylcholine receptor (TC 1.A.9.1) subfamily.</text>
</comment>
<dbReference type="Gene3D" id="2.70.170.10">
    <property type="entry name" value="Neurotransmitter-gated ion-channel ligand-binding domain"/>
    <property type="match status" value="1"/>
</dbReference>
<dbReference type="InterPro" id="IPR006201">
    <property type="entry name" value="Neur_channel"/>
</dbReference>
<dbReference type="CDD" id="cd19051">
    <property type="entry name" value="LGIC_TM_cation"/>
    <property type="match status" value="1"/>
</dbReference>
<accession>A0AAW2HYH8</accession>
<dbReference type="InterPro" id="IPR036734">
    <property type="entry name" value="Neur_chan_lig-bd_sf"/>
</dbReference>
<evidence type="ECO:0000256" key="11">
    <source>
        <dbReference type="ARBA" id="ARBA00023170"/>
    </source>
</evidence>
<keyword evidence="10" id="KW-1015">Disulfide bond</keyword>
<dbReference type="AlphaFoldDB" id="A0AAW2HYH8"/>
<dbReference type="PANTHER" id="PTHR18945">
    <property type="entry name" value="NEUROTRANSMITTER GATED ION CHANNEL"/>
    <property type="match status" value="1"/>
</dbReference>
<dbReference type="InterPro" id="IPR002394">
    <property type="entry name" value="Nicotinic_acetylcholine_rcpt"/>
</dbReference>
<comment type="caution">
    <text evidence="20">The sequence shown here is derived from an EMBL/GenBank/DDBJ whole genome shotgun (WGS) entry which is preliminary data.</text>
</comment>
<evidence type="ECO:0000256" key="2">
    <source>
        <dbReference type="ARBA" id="ARBA00009237"/>
    </source>
</evidence>
<dbReference type="FunFam" id="2.70.170.10:FF:000028">
    <property type="entry name" value="AcetylCholine Receptor"/>
    <property type="match status" value="1"/>
</dbReference>
<dbReference type="InterPro" id="IPR036719">
    <property type="entry name" value="Neuro-gated_channel_TM_sf"/>
</dbReference>
<feature type="domain" description="Neurotransmitter-gated ion-channel ligand-binding" evidence="18">
    <location>
        <begin position="50"/>
        <end position="255"/>
    </location>
</feature>
<evidence type="ECO:0000259" key="19">
    <source>
        <dbReference type="Pfam" id="PF02932"/>
    </source>
</evidence>
<comment type="subcellular location">
    <subcellularLocation>
        <location evidence="15">Synaptic cell membrane</location>
        <topology evidence="15">Multi-pass membrane protein</topology>
    </subcellularLocation>
</comment>
<evidence type="ECO:0000256" key="14">
    <source>
        <dbReference type="ARBA" id="ARBA00023303"/>
    </source>
</evidence>
<name>A0AAW2HYH8_9NEOP</name>
<dbReference type="GO" id="GO:0045211">
    <property type="term" value="C:postsynaptic membrane"/>
    <property type="evidence" value="ECO:0007669"/>
    <property type="project" value="InterPro"/>
</dbReference>
<dbReference type="InterPro" id="IPR038050">
    <property type="entry name" value="Neuro_actylchol_rec"/>
</dbReference>
<feature type="domain" description="Neurotransmitter-gated ion-channel transmembrane" evidence="19">
    <location>
        <begin position="263"/>
        <end position="386"/>
    </location>
</feature>
<dbReference type="PRINTS" id="PR00252">
    <property type="entry name" value="NRIONCHANNEL"/>
</dbReference>
<dbReference type="PRINTS" id="PR00254">
    <property type="entry name" value="NICOTINICR"/>
</dbReference>
<evidence type="ECO:0000256" key="16">
    <source>
        <dbReference type="SAM" id="Phobius"/>
    </source>
</evidence>
<reference evidence="20" key="1">
    <citation type="journal article" date="2024" name="Gigascience">
        <title>Chromosome-level genome of the poultry shaft louse Menopon gallinae provides insight into the host-switching and adaptive evolution of parasitic lice.</title>
        <authorList>
            <person name="Xu Y."/>
            <person name="Ma L."/>
            <person name="Liu S."/>
            <person name="Liang Y."/>
            <person name="Liu Q."/>
            <person name="He Z."/>
            <person name="Tian L."/>
            <person name="Duan Y."/>
            <person name="Cai W."/>
            <person name="Li H."/>
            <person name="Song F."/>
        </authorList>
    </citation>
    <scope>NUCLEOTIDE SEQUENCE</scope>
    <source>
        <strain evidence="20">Cailab_2023a</strain>
    </source>
</reference>
<gene>
    <name evidence="20" type="ORF">PYX00_002930</name>
</gene>
<feature type="transmembrane region" description="Helical" evidence="16">
    <location>
        <begin position="326"/>
        <end position="344"/>
    </location>
</feature>
<evidence type="ECO:0000256" key="5">
    <source>
        <dbReference type="ARBA" id="ARBA00022692"/>
    </source>
</evidence>
<keyword evidence="5 16" id="KW-0812">Transmembrane</keyword>
<keyword evidence="7" id="KW-0770">Synapse</keyword>
<keyword evidence="9 16" id="KW-0472">Membrane</keyword>
<dbReference type="SUPFAM" id="SSF90112">
    <property type="entry name" value="Neurotransmitter-gated ion-channel transmembrane pore"/>
    <property type="match status" value="1"/>
</dbReference>
<dbReference type="Pfam" id="PF02932">
    <property type="entry name" value="Neur_chan_memb"/>
    <property type="match status" value="1"/>
</dbReference>
<organism evidence="20">
    <name type="scientific">Menopon gallinae</name>
    <name type="common">poultry shaft louse</name>
    <dbReference type="NCBI Taxonomy" id="328185"/>
    <lineage>
        <taxon>Eukaryota</taxon>
        <taxon>Metazoa</taxon>
        <taxon>Ecdysozoa</taxon>
        <taxon>Arthropoda</taxon>
        <taxon>Hexapoda</taxon>
        <taxon>Insecta</taxon>
        <taxon>Pterygota</taxon>
        <taxon>Neoptera</taxon>
        <taxon>Paraneoptera</taxon>
        <taxon>Psocodea</taxon>
        <taxon>Troctomorpha</taxon>
        <taxon>Phthiraptera</taxon>
        <taxon>Amblycera</taxon>
        <taxon>Menoponidae</taxon>
        <taxon>Menopon</taxon>
    </lineage>
</organism>
<dbReference type="EMBL" id="JARGDH010000002">
    <property type="protein sequence ID" value="KAL0274907.1"/>
    <property type="molecule type" value="Genomic_DNA"/>
</dbReference>
<keyword evidence="4" id="KW-1003">Cell membrane</keyword>
<keyword evidence="3" id="KW-0813">Transport</keyword>
<keyword evidence="17" id="KW-0732">Signal</keyword>
<dbReference type="SUPFAM" id="SSF63712">
    <property type="entry name" value="Nicotinic receptor ligand binding domain-like"/>
    <property type="match status" value="1"/>
</dbReference>
<feature type="transmembrane region" description="Helical" evidence="16">
    <location>
        <begin position="288"/>
        <end position="306"/>
    </location>
</feature>
<dbReference type="GO" id="GO:0022848">
    <property type="term" value="F:acetylcholine-gated monoatomic cation-selective channel activity"/>
    <property type="evidence" value="ECO:0007669"/>
    <property type="project" value="InterPro"/>
</dbReference>
<evidence type="ECO:0000256" key="15">
    <source>
        <dbReference type="ARBA" id="ARBA00034099"/>
    </source>
</evidence>
<feature type="transmembrane region" description="Helical" evidence="16">
    <location>
        <begin position="259"/>
        <end position="281"/>
    </location>
</feature>
<comment type="function">
    <text evidence="1">After binding acetylcholine, the AChR responds by an extensive change in conformation that affects all subunits and leads to opening of an ion-conducting channel across the plasma membrane.</text>
</comment>
<protein>
    <submittedName>
        <fullName evidence="20">Uncharacterized protein</fullName>
    </submittedName>
</protein>
<feature type="chain" id="PRO_5043721861" evidence="17">
    <location>
        <begin position="20"/>
        <end position="447"/>
    </location>
</feature>
<evidence type="ECO:0000256" key="8">
    <source>
        <dbReference type="ARBA" id="ARBA00023065"/>
    </source>
</evidence>
<dbReference type="Pfam" id="PF02931">
    <property type="entry name" value="Neur_chan_LBD"/>
    <property type="match status" value="1"/>
</dbReference>
<dbReference type="InterPro" id="IPR006029">
    <property type="entry name" value="Neurotrans-gated_channel_TM"/>
</dbReference>
<keyword evidence="12" id="KW-0325">Glycoprotein</keyword>
<evidence type="ECO:0000256" key="1">
    <source>
        <dbReference type="ARBA" id="ARBA00003328"/>
    </source>
</evidence>
<keyword evidence="14" id="KW-0407">Ion channel</keyword>
<keyword evidence="11" id="KW-0675">Receptor</keyword>
<dbReference type="GO" id="GO:0004888">
    <property type="term" value="F:transmembrane signaling receptor activity"/>
    <property type="evidence" value="ECO:0007669"/>
    <property type="project" value="InterPro"/>
</dbReference>
<feature type="transmembrane region" description="Helical" evidence="16">
    <location>
        <begin position="419"/>
        <end position="445"/>
    </location>
</feature>
<evidence type="ECO:0000256" key="7">
    <source>
        <dbReference type="ARBA" id="ARBA00023018"/>
    </source>
</evidence>
<keyword evidence="8" id="KW-0406">Ion transport</keyword>
<keyword evidence="6 16" id="KW-1133">Transmembrane helix</keyword>
<keyword evidence="13" id="KW-1071">Ligand-gated ion channel</keyword>
<evidence type="ECO:0000313" key="20">
    <source>
        <dbReference type="EMBL" id="KAL0274907.1"/>
    </source>
</evidence>
<dbReference type="InterPro" id="IPR006202">
    <property type="entry name" value="Neur_chan_lig-bd"/>
</dbReference>
<evidence type="ECO:0000256" key="13">
    <source>
        <dbReference type="ARBA" id="ARBA00023286"/>
    </source>
</evidence>
<evidence type="ECO:0000256" key="9">
    <source>
        <dbReference type="ARBA" id="ARBA00023136"/>
    </source>
</evidence>
<proteinExistence type="inferred from homology"/>
<evidence type="ECO:0000256" key="17">
    <source>
        <dbReference type="SAM" id="SignalP"/>
    </source>
</evidence>
<sequence>MKLLTFLLLTLSWNVDIFGFNLIQKERSPLRIKRAAPGEGDSKFNATWADKLKKDLLLSYDRYSRPTLNGSTTVVQLGCVLRHIELDEQNSIMTIHTWVQMTWEDQKLKWDSADYGGLDKMHFADHELWQPDLYPFNGFLDYSSEHFGNTDALVYNNGTVLRVPPVIYKVYCGMDFTYWPFDVQNCQLVLGPWTYDEDEVDLQIRHSKEMNLSRNLMPNSEWKYLAIDEERHSTYYSCCPKPYVDVTYNIKIQRQSPTYVALLITPATAIIIMALAVFLIPPVSTDKITLGGTTIIITCLFLLYFTQKLPALGGSTPLIVVFYSRTLYLLSVSLVISVTVINIAKNPKFSPLPWSIKRLLTGCLGKCLLINNLSFKESSKSMQNTGFKADEVGDSLPVLPEQEKQHNEGTSYGKFQQDWIMLAVAIDRIAFIIYCFIFIVFAIAYSM</sequence>
<dbReference type="Gene3D" id="1.20.58.390">
    <property type="entry name" value="Neurotransmitter-gated ion-channel transmembrane domain"/>
    <property type="match status" value="1"/>
</dbReference>
<feature type="signal peptide" evidence="17">
    <location>
        <begin position="1"/>
        <end position="19"/>
    </location>
</feature>
<evidence type="ECO:0000256" key="6">
    <source>
        <dbReference type="ARBA" id="ARBA00022989"/>
    </source>
</evidence>
<evidence type="ECO:0000256" key="12">
    <source>
        <dbReference type="ARBA" id="ARBA00023180"/>
    </source>
</evidence>
<evidence type="ECO:0000256" key="4">
    <source>
        <dbReference type="ARBA" id="ARBA00022475"/>
    </source>
</evidence>